<dbReference type="NCBIfam" id="TIGR02569">
    <property type="entry name" value="TIGR02569_actnb"/>
    <property type="match status" value="1"/>
</dbReference>
<keyword evidence="2" id="KW-1185">Reference proteome</keyword>
<dbReference type="RefSeq" id="WP_381191617.1">
    <property type="nucleotide sequence ID" value="NZ_JBHSFE010000005.1"/>
</dbReference>
<proteinExistence type="predicted"/>
<sequence>MSLSPAPSSSVLAAFGAATAPVPLPGGQGSAWRSGALVLKPTAMEQETAWRAGVLHHLPEAPGFRVARPVPATDGSWAAHGWEAWRLVGGSTDPHRADEVIRAGEAFHAALAHLPRPRFLGMRDTPWSRADRLTWQETEQAPDFPLLGPLLAERGTVDAPAQIVHGDLLGNVIFEPGRPPAIIDWPPYWRPAAYASAVVAIDALCWYKADPALLDRWSHLPDWRQLLIRALIFRIATHVTLGGATEDDYGPVVDLVLDAG</sequence>
<name>A0ABV9FY36_9ACTN</name>
<reference evidence="2" key="1">
    <citation type="journal article" date="2019" name="Int. J. Syst. Evol. Microbiol.">
        <title>The Global Catalogue of Microorganisms (GCM) 10K type strain sequencing project: providing services to taxonomists for standard genome sequencing and annotation.</title>
        <authorList>
            <consortium name="The Broad Institute Genomics Platform"/>
            <consortium name="The Broad Institute Genome Sequencing Center for Infectious Disease"/>
            <person name="Wu L."/>
            <person name="Ma J."/>
        </authorList>
    </citation>
    <scope>NUCLEOTIDE SEQUENCE [LARGE SCALE GENOMIC DNA]</scope>
    <source>
        <strain evidence="2">CGMCC 4.7139</strain>
    </source>
</reference>
<accession>A0ABV9FY36</accession>
<comment type="caution">
    <text evidence="1">The sequence shown here is derived from an EMBL/GenBank/DDBJ whole genome shotgun (WGS) entry which is preliminary data.</text>
</comment>
<dbReference type="InterPro" id="IPR011009">
    <property type="entry name" value="Kinase-like_dom_sf"/>
</dbReference>
<dbReference type="SUPFAM" id="SSF56112">
    <property type="entry name" value="Protein kinase-like (PK-like)"/>
    <property type="match status" value="1"/>
</dbReference>
<gene>
    <name evidence="1" type="ORF">ACFO9E_03815</name>
</gene>
<dbReference type="EMBL" id="JBHSFE010000005">
    <property type="protein sequence ID" value="MFC4606951.1"/>
    <property type="molecule type" value="Genomic_DNA"/>
</dbReference>
<dbReference type="Proteomes" id="UP001595993">
    <property type="component" value="Unassembled WGS sequence"/>
</dbReference>
<dbReference type="InterPro" id="IPR013402">
    <property type="entry name" value="CHP02569"/>
</dbReference>
<protein>
    <submittedName>
        <fullName evidence="1">TIGR02569 family protein</fullName>
    </submittedName>
</protein>
<organism evidence="1 2">
    <name type="scientific">Streptomyces maoxianensis</name>
    <dbReference type="NCBI Taxonomy" id="1459942"/>
    <lineage>
        <taxon>Bacteria</taxon>
        <taxon>Bacillati</taxon>
        <taxon>Actinomycetota</taxon>
        <taxon>Actinomycetes</taxon>
        <taxon>Kitasatosporales</taxon>
        <taxon>Streptomycetaceae</taxon>
        <taxon>Streptomyces</taxon>
    </lineage>
</organism>
<evidence type="ECO:0000313" key="1">
    <source>
        <dbReference type="EMBL" id="MFC4606951.1"/>
    </source>
</evidence>
<evidence type="ECO:0000313" key="2">
    <source>
        <dbReference type="Proteomes" id="UP001595993"/>
    </source>
</evidence>